<evidence type="ECO:0000256" key="1">
    <source>
        <dbReference type="SAM" id="Coils"/>
    </source>
</evidence>
<evidence type="ECO:0000313" key="5">
    <source>
        <dbReference type="Proteomes" id="UP000601768"/>
    </source>
</evidence>
<name>A0A8J6IRW3_9ALTE</name>
<evidence type="ECO:0000313" key="4">
    <source>
        <dbReference type="EMBL" id="MBC3765259.1"/>
    </source>
</evidence>
<keyword evidence="3" id="KW-0812">Transmembrane</keyword>
<keyword evidence="3" id="KW-1133">Transmembrane helix</keyword>
<protein>
    <submittedName>
        <fullName evidence="4">DUF1043 family protein</fullName>
    </submittedName>
</protein>
<gene>
    <name evidence="4" type="ORF">H8B19_05185</name>
</gene>
<dbReference type="EMBL" id="JACNEP010000003">
    <property type="protein sequence ID" value="MBC3765259.1"/>
    <property type="molecule type" value="Genomic_DNA"/>
</dbReference>
<evidence type="ECO:0000256" key="2">
    <source>
        <dbReference type="SAM" id="MobiDB-lite"/>
    </source>
</evidence>
<keyword evidence="5" id="KW-1185">Reference proteome</keyword>
<dbReference type="Proteomes" id="UP000601768">
    <property type="component" value="Unassembled WGS sequence"/>
</dbReference>
<keyword evidence="1" id="KW-0175">Coiled coil</keyword>
<proteinExistence type="predicted"/>
<evidence type="ECO:0000256" key="3">
    <source>
        <dbReference type="SAM" id="Phobius"/>
    </source>
</evidence>
<reference evidence="4" key="2">
    <citation type="submission" date="2020-08" db="EMBL/GenBank/DDBJ databases">
        <authorList>
            <person name="Lai Q."/>
        </authorList>
    </citation>
    <scope>NUCLEOTIDE SEQUENCE</scope>
    <source>
        <strain evidence="4">S27-2</strain>
    </source>
</reference>
<accession>A0A8J6IRW3</accession>
<dbReference type="Pfam" id="PF06295">
    <property type="entry name" value="ZapG-like"/>
    <property type="match status" value="1"/>
</dbReference>
<dbReference type="InterPro" id="IPR009386">
    <property type="entry name" value="ZapG-like"/>
</dbReference>
<dbReference type="RefSeq" id="WP_186505735.1">
    <property type="nucleotide sequence ID" value="NZ_JACNEP010000003.1"/>
</dbReference>
<comment type="caution">
    <text evidence="4">The sequence shown here is derived from an EMBL/GenBank/DDBJ whole genome shotgun (WGS) entry which is preliminary data.</text>
</comment>
<sequence>MDFITGLLLLIIGAVVGFFAAQFWLNKQNNADKEKNVENTIRDILLQQTQIHVAESRQVLTSIEQKCQALRNQLEHFEHNVSEMQNQPEDGKLAFFGEQANVYLRHNVTKSKPEKTSADYQPLDYSAGNSGLLNSENKPQKQTAE</sequence>
<feature type="compositionally biased region" description="Polar residues" evidence="2">
    <location>
        <begin position="127"/>
        <end position="145"/>
    </location>
</feature>
<feature type="region of interest" description="Disordered" evidence="2">
    <location>
        <begin position="106"/>
        <end position="145"/>
    </location>
</feature>
<reference evidence="4" key="1">
    <citation type="journal article" date="2018" name="Int. J. Syst. Evol. Microbiol.">
        <title>Neptunicella marina gen. nov., sp. nov., isolated from surface seawater.</title>
        <authorList>
            <person name="Liu X."/>
            <person name="Lai Q."/>
            <person name="Du Y."/>
            <person name="Zhang X."/>
            <person name="Liu Z."/>
            <person name="Sun F."/>
            <person name="Shao Z."/>
        </authorList>
    </citation>
    <scope>NUCLEOTIDE SEQUENCE</scope>
    <source>
        <strain evidence="4">S27-2</strain>
    </source>
</reference>
<dbReference type="AlphaFoldDB" id="A0A8J6IRW3"/>
<keyword evidence="3" id="KW-0472">Membrane</keyword>
<organism evidence="4 5">
    <name type="scientific">Neptunicella marina</name>
    <dbReference type="NCBI Taxonomy" id="2125989"/>
    <lineage>
        <taxon>Bacteria</taxon>
        <taxon>Pseudomonadati</taxon>
        <taxon>Pseudomonadota</taxon>
        <taxon>Gammaproteobacteria</taxon>
        <taxon>Alteromonadales</taxon>
        <taxon>Alteromonadaceae</taxon>
        <taxon>Neptunicella</taxon>
    </lineage>
</organism>
<feature type="coiled-coil region" evidence="1">
    <location>
        <begin position="53"/>
        <end position="87"/>
    </location>
</feature>
<feature type="transmembrane region" description="Helical" evidence="3">
    <location>
        <begin position="6"/>
        <end position="25"/>
    </location>
</feature>